<evidence type="ECO:0000256" key="1">
    <source>
        <dbReference type="SAM" id="MobiDB-lite"/>
    </source>
</evidence>
<feature type="compositionally biased region" description="Basic and acidic residues" evidence="1">
    <location>
        <begin position="1"/>
        <end position="24"/>
    </location>
</feature>
<feature type="compositionally biased region" description="Basic and acidic residues" evidence="1">
    <location>
        <begin position="51"/>
        <end position="73"/>
    </location>
</feature>
<dbReference type="AlphaFoldDB" id="A0A915A183"/>
<sequence length="300" mass="31671">TARKESKSKSEGFKNVKEFGRETADNAILGHTSSGLEDIQETKDEILTKKSADKIDKEKTKLKSLKIEEKNETGKVSNQHGTAASKVAAAPMKPDSETKKMMEADSNAKDEKENNAGDGTAAKKTHPLSLLAKEAKKLVKKSASKSKKNASKEVGKPKKGVVGKFAKEVALAAATTAAVGVASAGAGYLTGRMLNHLKDEAGGGQEEGGDEEEEQEEDEGDGAVEGGEGEEDNENEEDEEKENPSSQCIKVESQQQSSGASSANSGGTAKERTAGEEGTAKSDTEAAKEQQTKRPETQID</sequence>
<dbReference type="WBParaSite" id="PgE149_g001_t01">
    <property type="protein sequence ID" value="PgE149_g001_t01"/>
    <property type="gene ID" value="PgE149_g001"/>
</dbReference>
<evidence type="ECO:0000313" key="2">
    <source>
        <dbReference type="Proteomes" id="UP000887569"/>
    </source>
</evidence>
<feature type="compositionally biased region" description="Low complexity" evidence="1">
    <location>
        <begin position="253"/>
        <end position="268"/>
    </location>
</feature>
<keyword evidence="2" id="KW-1185">Reference proteome</keyword>
<evidence type="ECO:0000313" key="3">
    <source>
        <dbReference type="WBParaSite" id="PgE149_g001_t01"/>
    </source>
</evidence>
<reference evidence="3" key="1">
    <citation type="submission" date="2022-11" db="UniProtKB">
        <authorList>
            <consortium name="WormBaseParasite"/>
        </authorList>
    </citation>
    <scope>IDENTIFICATION</scope>
</reference>
<feature type="compositionally biased region" description="Basic residues" evidence="1">
    <location>
        <begin position="138"/>
        <end position="149"/>
    </location>
</feature>
<organism evidence="2 3">
    <name type="scientific">Parascaris univalens</name>
    <name type="common">Nematode worm</name>
    <dbReference type="NCBI Taxonomy" id="6257"/>
    <lineage>
        <taxon>Eukaryota</taxon>
        <taxon>Metazoa</taxon>
        <taxon>Ecdysozoa</taxon>
        <taxon>Nematoda</taxon>
        <taxon>Chromadorea</taxon>
        <taxon>Rhabditida</taxon>
        <taxon>Spirurina</taxon>
        <taxon>Ascaridomorpha</taxon>
        <taxon>Ascaridoidea</taxon>
        <taxon>Ascarididae</taxon>
        <taxon>Parascaris</taxon>
    </lineage>
</organism>
<feature type="compositionally biased region" description="Basic and acidic residues" evidence="1">
    <location>
        <begin position="269"/>
        <end position="300"/>
    </location>
</feature>
<feature type="region of interest" description="Disordered" evidence="1">
    <location>
        <begin position="51"/>
        <end position="162"/>
    </location>
</feature>
<accession>A0A915A183</accession>
<dbReference type="Proteomes" id="UP000887569">
    <property type="component" value="Unplaced"/>
</dbReference>
<feature type="region of interest" description="Disordered" evidence="1">
    <location>
        <begin position="1"/>
        <end position="36"/>
    </location>
</feature>
<feature type="compositionally biased region" description="Basic and acidic residues" evidence="1">
    <location>
        <begin position="94"/>
        <end position="115"/>
    </location>
</feature>
<protein>
    <submittedName>
        <fullName evidence="3">Uncharacterized protein</fullName>
    </submittedName>
</protein>
<feature type="compositionally biased region" description="Acidic residues" evidence="1">
    <location>
        <begin position="207"/>
        <end position="241"/>
    </location>
</feature>
<proteinExistence type="predicted"/>
<feature type="region of interest" description="Disordered" evidence="1">
    <location>
        <begin position="197"/>
        <end position="300"/>
    </location>
</feature>
<name>A0A915A183_PARUN</name>